<evidence type="ECO:0000313" key="2">
    <source>
        <dbReference type="EMBL" id="CEG47411.1"/>
    </source>
</evidence>
<dbReference type="OrthoDB" id="113205at2759"/>
<evidence type="ECO:0000256" key="1">
    <source>
        <dbReference type="SAM" id="MobiDB-lite"/>
    </source>
</evidence>
<name>A0A0N7L7L5_PLAHL</name>
<dbReference type="STRING" id="4781.A0A0N7L7L5"/>
<keyword evidence="3" id="KW-1185">Reference proteome</keyword>
<proteinExistence type="predicted"/>
<reference evidence="3" key="1">
    <citation type="submission" date="2014-09" db="EMBL/GenBank/DDBJ databases">
        <authorList>
            <person name="Sharma Rahul"/>
            <person name="Thines Marco"/>
        </authorList>
    </citation>
    <scope>NUCLEOTIDE SEQUENCE [LARGE SCALE GENOMIC DNA]</scope>
</reference>
<accession>A0A0N7L7L5</accession>
<dbReference type="AlphaFoldDB" id="A0A0N7L7L5"/>
<protein>
    <submittedName>
        <fullName evidence="2">Uncharacterized protein</fullName>
    </submittedName>
</protein>
<dbReference type="GeneID" id="36399341"/>
<feature type="region of interest" description="Disordered" evidence="1">
    <location>
        <begin position="1"/>
        <end position="33"/>
    </location>
</feature>
<organism evidence="2 3">
    <name type="scientific">Plasmopara halstedii</name>
    <name type="common">Downy mildew of sunflower</name>
    <dbReference type="NCBI Taxonomy" id="4781"/>
    <lineage>
        <taxon>Eukaryota</taxon>
        <taxon>Sar</taxon>
        <taxon>Stramenopiles</taxon>
        <taxon>Oomycota</taxon>
        <taxon>Peronosporomycetes</taxon>
        <taxon>Peronosporales</taxon>
        <taxon>Peronosporaceae</taxon>
        <taxon>Plasmopara</taxon>
    </lineage>
</organism>
<dbReference type="Proteomes" id="UP000054928">
    <property type="component" value="Unassembled WGS sequence"/>
</dbReference>
<evidence type="ECO:0000313" key="3">
    <source>
        <dbReference type="Proteomes" id="UP000054928"/>
    </source>
</evidence>
<dbReference type="EMBL" id="CCYD01002543">
    <property type="protein sequence ID" value="CEG47411.1"/>
    <property type="molecule type" value="Genomic_DNA"/>
</dbReference>
<dbReference type="RefSeq" id="XP_024583780.1">
    <property type="nucleotide sequence ID" value="XM_024718375.1"/>
</dbReference>
<sequence>MAEVVPKLDTTEREDQVQILGKRGRSREIRPEDSNDLVEKKLSVVSSQMAIAPFSKEPQSSSTLLFVKTDDQVLAKATRQRYTQEDHILLIKYVKELLPVRARFEAILAAWDDVANKLNRNPDFFKDKIKGPIVRYRFKNLVGKSCTG</sequence>